<sequence length="1065" mass="114283">MGKVPDRPSFLHHFYVMAGLWRKSCVLPLTHVFKRPSDLRRIPSCSPGADQAGHRLARKPARHVAGRIRACCIAKVLSRVRRVHPGHDHTRRSDSRPVARQGGRQGPVREGTRSRARRGPRRPRRPLAQGRADGAPAGLRAAGHPRARGSARCLCLQPVRRPRRAARGRGGGHVEPAPRGVAAGAVSAPGHPAAARQSRHAPGQARPRRLRGHHPRGCRAQAAGAVRAHPRRHRVRRVPAGGGAGRARHRDPRRSHRRAGLARAAAPPAHGAGRDRRTRGVAQAGRFVPGAAGRVRALDRCRRAAPARLRRLAGRPPQAGRRRRGHARHAGRGRGPGRARRAADAGRRSMGHPRHAGRRRAARHLTFRPAMDDRSPSPSSVPPDALPHPSAPVVVVTRPRAQALMLVAALERHGLRTLQFPLLDIAPTPNLDDLRAALADPSRYALVVFVSPNAVQQAFAAMPEGFRWPQDVPVAVVGPASAQALAAHGVEPPTHSVIRPDVHADDARQDSEALYARLDPAQLSGREVLIVRGNGGREWLADRLREAGVAVRTVEAYRRSVPVPDAAAWAALREVLAGRHAWTLTSSEAVRNLDSLARASLTAAEVDTLHAAPCFAPHARIVEQAQSLGFRDVTLTGAGDDRLLAGLLAWAAPVAPVAEAVPSPAPAAAPAEPKPSSPAPIVSQTSVPSSVSAPGPAAASPGPAAAPAAPTTTVSARSGRGNWLLWAALIVVLVVVAGLQLRNERLAREVRQRAQQNETLAQEMRVLSRNDQDAFAQLQQKFGALDARTAETRDRQGALEQAAQDLLRNRDDWQRAEIERSLEVASEQLQLTGNVSSALVALQTIDARLASLDKPQFRAMRRAVARDIAKLKALPAIDLSGAAIRLDDAINGIDALPLVSSALPLESQQAAQAPHGRSAKPAKVAAPASAPAAPVAAQTGWSAGVRAWWGRLWHDVRHELGQIVQVRRVDQAEALLLSSDQAWFLRENLKLWLMNARLALLSRNEAVFRADLGRADALLARYFDPQSPRVVAEQTLLQQARASVGTLEVPTLADSLAAARGQGKE</sequence>
<evidence type="ECO:0000256" key="1">
    <source>
        <dbReference type="SAM" id="MobiDB-lite"/>
    </source>
</evidence>
<dbReference type="EC" id="2.1.1.107" evidence="3"/>
<dbReference type="EC" id="4.2.1.75" evidence="3"/>
<feature type="domain" description="Tetrapyrrole biosynthesis uroporphyrinogen III synthase" evidence="2">
    <location>
        <begin position="406"/>
        <end position="632"/>
    </location>
</feature>
<feature type="compositionally biased region" description="Basic residues" evidence="1">
    <location>
        <begin position="320"/>
        <end position="340"/>
    </location>
</feature>
<evidence type="ECO:0000259" key="2">
    <source>
        <dbReference type="Pfam" id="PF02602"/>
    </source>
</evidence>
<feature type="region of interest" description="Disordered" evidence="1">
    <location>
        <begin position="237"/>
        <end position="285"/>
    </location>
</feature>
<dbReference type="AlphaFoldDB" id="A0AB33V8Y3"/>
<organism evidence="3 4">
    <name type="scientific">Ralstonia solanacearum (strain UW551)</name>
    <dbReference type="NCBI Taxonomy" id="342110"/>
    <lineage>
        <taxon>Bacteria</taxon>
        <taxon>Pseudomonadati</taxon>
        <taxon>Pseudomonadota</taxon>
        <taxon>Betaproteobacteria</taxon>
        <taxon>Burkholderiales</taxon>
        <taxon>Burkholderiaceae</taxon>
        <taxon>Ralstonia</taxon>
        <taxon>Ralstonia solanacearum species complex</taxon>
    </lineage>
</organism>
<dbReference type="GO" id="GO:0004851">
    <property type="term" value="F:uroporphyrin-III C-methyltransferase activity"/>
    <property type="evidence" value="ECO:0007669"/>
    <property type="project" value="UniProtKB-EC"/>
</dbReference>
<feature type="region of interest" description="Disordered" evidence="1">
    <location>
        <begin position="663"/>
        <end position="714"/>
    </location>
</feature>
<dbReference type="CDD" id="cd06578">
    <property type="entry name" value="HemD"/>
    <property type="match status" value="1"/>
</dbReference>
<dbReference type="Proteomes" id="UP000005933">
    <property type="component" value="Unassembled WGS sequence"/>
</dbReference>
<dbReference type="GO" id="GO:0032259">
    <property type="term" value="P:methylation"/>
    <property type="evidence" value="ECO:0007669"/>
    <property type="project" value="UniProtKB-KW"/>
</dbReference>
<dbReference type="EMBL" id="AAKL01000057">
    <property type="protein sequence ID" value="EAP71324.1"/>
    <property type="molecule type" value="Genomic_DNA"/>
</dbReference>
<evidence type="ECO:0000313" key="3">
    <source>
        <dbReference type="EMBL" id="EAP71324.1"/>
    </source>
</evidence>
<dbReference type="NCBIfam" id="NF005411">
    <property type="entry name" value="PRK06975.1"/>
    <property type="match status" value="1"/>
</dbReference>
<dbReference type="GO" id="GO:0033014">
    <property type="term" value="P:tetrapyrrole biosynthetic process"/>
    <property type="evidence" value="ECO:0007669"/>
    <property type="project" value="InterPro"/>
</dbReference>
<accession>A0AB33V8Y3</accession>
<feature type="region of interest" description="Disordered" evidence="1">
    <location>
        <begin position="162"/>
        <end position="216"/>
    </location>
</feature>
<name>A0AB33V8Y3_RALSU</name>
<dbReference type="InterPro" id="IPR007470">
    <property type="entry name" value="HemX"/>
</dbReference>
<feature type="compositionally biased region" description="Basic residues" evidence="1">
    <location>
        <begin position="246"/>
        <end position="260"/>
    </location>
</feature>
<proteinExistence type="predicted"/>
<keyword evidence="3" id="KW-0456">Lyase</keyword>
<keyword evidence="3" id="KW-0808">Transferase</keyword>
<dbReference type="PANTHER" id="PTHR38043:SF1">
    <property type="entry name" value="PROTEIN HEMX"/>
    <property type="match status" value="1"/>
</dbReference>
<gene>
    <name evidence="3" type="ORF">RRSL_00978</name>
</gene>
<protein>
    <submittedName>
        <fullName evidence="3">UROPORPHYRINOGEN-III SYNTHASE / Uroporphyrin-III C-methyltransferase</fullName>
        <ecNumber evidence="3">2.1.1.107</ecNumber>
        <ecNumber evidence="3">4.2.1.75</ecNumber>
    </submittedName>
</protein>
<feature type="compositionally biased region" description="Basic residues" evidence="1">
    <location>
        <begin position="349"/>
        <end position="366"/>
    </location>
</feature>
<keyword evidence="3" id="KW-0489">Methyltransferase</keyword>
<feature type="compositionally biased region" description="Basic and acidic residues" evidence="1">
    <location>
        <begin position="85"/>
        <end position="97"/>
    </location>
</feature>
<dbReference type="GO" id="GO:0004852">
    <property type="term" value="F:uroporphyrinogen-III synthase activity"/>
    <property type="evidence" value="ECO:0007669"/>
    <property type="project" value="UniProtKB-EC"/>
</dbReference>
<feature type="region of interest" description="Disordered" evidence="1">
    <location>
        <begin position="82"/>
        <end position="149"/>
    </location>
</feature>
<reference evidence="3 4" key="1">
    <citation type="journal article" date="2006" name="Mol. Plant Microbe Interact.">
        <title>Identification of open reading frames unique to a select agent: Ralstonia solanacearum race 3 biovar 2.</title>
        <authorList>
            <person name="Gabriel D.W."/>
            <person name="Allen C."/>
            <person name="Schell M."/>
            <person name="Denny T.P."/>
            <person name="Greenberg J.T."/>
            <person name="Duan Y.P."/>
            <person name="Flores-Cruz Z."/>
            <person name="Huang Q."/>
            <person name="Clifford J.M."/>
            <person name="Presting G."/>
            <person name="Gonzalez E.T."/>
            <person name="Reddy J."/>
            <person name="Elphinstone J."/>
            <person name="Swanson J."/>
            <person name="Yao J."/>
            <person name="Mulholland V."/>
            <person name="Liu L."/>
            <person name="Farmerie W."/>
            <person name="Patnaikuni M."/>
            <person name="Balogh B."/>
            <person name="Norman D."/>
            <person name="Alvarez A."/>
            <person name="Castillo J.A."/>
            <person name="Jones J."/>
            <person name="Saddler G."/>
            <person name="Walunas T."/>
            <person name="Zhukov A."/>
            <person name="Mikhailova N."/>
        </authorList>
    </citation>
    <scope>NUCLEOTIDE SEQUENCE [LARGE SCALE GENOMIC DNA]</scope>
    <source>
        <strain evidence="3 4">UW551</strain>
    </source>
</reference>
<dbReference type="Pfam" id="PF04375">
    <property type="entry name" value="HemX"/>
    <property type="match status" value="1"/>
</dbReference>
<feature type="compositionally biased region" description="Basic residues" evidence="1">
    <location>
        <begin position="206"/>
        <end position="216"/>
    </location>
</feature>
<feature type="region of interest" description="Disordered" evidence="1">
    <location>
        <begin position="309"/>
        <end position="387"/>
    </location>
</feature>
<feature type="compositionally biased region" description="Basic residues" evidence="1">
    <location>
        <begin position="114"/>
        <end position="125"/>
    </location>
</feature>
<evidence type="ECO:0000313" key="4">
    <source>
        <dbReference type="Proteomes" id="UP000005933"/>
    </source>
</evidence>
<dbReference type="InterPro" id="IPR003754">
    <property type="entry name" value="4pyrrol_synth_uPrphyn_synth"/>
</dbReference>
<dbReference type="Gene3D" id="3.40.50.10090">
    <property type="match status" value="2"/>
</dbReference>
<dbReference type="SUPFAM" id="SSF69618">
    <property type="entry name" value="HemD-like"/>
    <property type="match status" value="1"/>
</dbReference>
<dbReference type="PANTHER" id="PTHR38043">
    <property type="entry name" value="PROTEIN HEMX"/>
    <property type="match status" value="1"/>
</dbReference>
<comment type="caution">
    <text evidence="3">The sequence shown here is derived from an EMBL/GenBank/DDBJ whole genome shotgun (WGS) entry which is preliminary data.</text>
</comment>
<feature type="compositionally biased region" description="Low complexity" evidence="1">
    <location>
        <begin position="685"/>
        <end position="714"/>
    </location>
</feature>
<dbReference type="InterPro" id="IPR036108">
    <property type="entry name" value="4pyrrol_syn_uPrphyn_synt_sf"/>
</dbReference>
<dbReference type="Pfam" id="PF02602">
    <property type="entry name" value="HEM4"/>
    <property type="match status" value="1"/>
</dbReference>
<feature type="compositionally biased region" description="Low complexity" evidence="1">
    <location>
        <begin position="261"/>
        <end position="271"/>
    </location>
</feature>
<feature type="compositionally biased region" description="Pro residues" evidence="1">
    <location>
        <begin position="663"/>
        <end position="678"/>
    </location>
</feature>